<dbReference type="CDD" id="cd00009">
    <property type="entry name" value="AAA"/>
    <property type="match status" value="1"/>
</dbReference>
<dbReference type="RefSeq" id="WP_079489069.1">
    <property type="nucleotide sequence ID" value="NZ_FUZT01000001.1"/>
</dbReference>
<proteinExistence type="predicted"/>
<protein>
    <submittedName>
        <fullName evidence="7">Arginine utilization regulatory protein</fullName>
    </submittedName>
</protein>
<dbReference type="SUPFAM" id="SSF55785">
    <property type="entry name" value="PYP-like sensor domain (PAS domain)"/>
    <property type="match status" value="1"/>
</dbReference>
<dbReference type="EMBL" id="FUZT01000001">
    <property type="protein sequence ID" value="SKC39610.1"/>
    <property type="molecule type" value="Genomic_DNA"/>
</dbReference>
<reference evidence="8" key="1">
    <citation type="submission" date="2017-02" db="EMBL/GenBank/DDBJ databases">
        <authorList>
            <person name="Varghese N."/>
            <person name="Submissions S."/>
        </authorList>
    </citation>
    <scope>NUCLEOTIDE SEQUENCE [LARGE SCALE GENOMIC DNA]</scope>
    <source>
        <strain evidence="8">M1</strain>
    </source>
</reference>
<evidence type="ECO:0000313" key="7">
    <source>
        <dbReference type="EMBL" id="SKC39610.1"/>
    </source>
</evidence>
<dbReference type="Gene3D" id="3.30.450.20">
    <property type="entry name" value="PAS domain"/>
    <property type="match status" value="1"/>
</dbReference>
<feature type="domain" description="Sigma-54 factor interaction" evidence="5">
    <location>
        <begin position="141"/>
        <end position="369"/>
    </location>
</feature>
<dbReference type="Gene3D" id="1.10.8.60">
    <property type="match status" value="1"/>
</dbReference>
<dbReference type="InterPro" id="IPR035965">
    <property type="entry name" value="PAS-like_dom_sf"/>
</dbReference>
<dbReference type="PROSITE" id="PS50045">
    <property type="entry name" value="SIGMA54_INTERACT_4"/>
    <property type="match status" value="1"/>
</dbReference>
<dbReference type="Gene3D" id="1.10.10.60">
    <property type="entry name" value="Homeodomain-like"/>
    <property type="match status" value="1"/>
</dbReference>
<dbReference type="InterPro" id="IPR025662">
    <property type="entry name" value="Sigma_54_int_dom_ATP-bd_1"/>
</dbReference>
<organism evidence="7 8">
    <name type="scientific">Maledivibacter halophilus</name>
    <dbReference type="NCBI Taxonomy" id="36842"/>
    <lineage>
        <taxon>Bacteria</taxon>
        <taxon>Bacillati</taxon>
        <taxon>Bacillota</taxon>
        <taxon>Clostridia</taxon>
        <taxon>Peptostreptococcales</taxon>
        <taxon>Caminicellaceae</taxon>
        <taxon>Maledivibacter</taxon>
    </lineage>
</organism>
<dbReference type="InterPro" id="IPR027417">
    <property type="entry name" value="P-loop_NTPase"/>
</dbReference>
<dbReference type="PANTHER" id="PTHR32071:SF74">
    <property type="entry name" value="TRANSCRIPTIONAL ACTIVATOR ROCR"/>
    <property type="match status" value="1"/>
</dbReference>
<dbReference type="SUPFAM" id="SSF46689">
    <property type="entry name" value="Homeodomain-like"/>
    <property type="match status" value="1"/>
</dbReference>
<dbReference type="SUPFAM" id="SSF52540">
    <property type="entry name" value="P-loop containing nucleoside triphosphate hydrolases"/>
    <property type="match status" value="1"/>
</dbReference>
<evidence type="ECO:0000259" key="5">
    <source>
        <dbReference type="PROSITE" id="PS50045"/>
    </source>
</evidence>
<keyword evidence="4" id="KW-0804">Transcription</keyword>
<accession>A0A1T5IKI3</accession>
<dbReference type="InterPro" id="IPR002197">
    <property type="entry name" value="HTH_Fis"/>
</dbReference>
<dbReference type="InterPro" id="IPR002078">
    <property type="entry name" value="Sigma_54_int"/>
</dbReference>
<dbReference type="PRINTS" id="PR01590">
    <property type="entry name" value="HTHFIS"/>
</dbReference>
<dbReference type="OrthoDB" id="9803970at2"/>
<dbReference type="InterPro" id="IPR003593">
    <property type="entry name" value="AAA+_ATPase"/>
</dbReference>
<keyword evidence="2" id="KW-0067">ATP-binding</keyword>
<evidence type="ECO:0000259" key="6">
    <source>
        <dbReference type="PROSITE" id="PS50112"/>
    </source>
</evidence>
<evidence type="ECO:0000256" key="1">
    <source>
        <dbReference type="ARBA" id="ARBA00022741"/>
    </source>
</evidence>
<feature type="domain" description="PAS" evidence="6">
    <location>
        <begin position="8"/>
        <end position="58"/>
    </location>
</feature>
<dbReference type="GO" id="GO:0005524">
    <property type="term" value="F:ATP binding"/>
    <property type="evidence" value="ECO:0007669"/>
    <property type="project" value="UniProtKB-KW"/>
</dbReference>
<dbReference type="InterPro" id="IPR013767">
    <property type="entry name" value="PAS_fold"/>
</dbReference>
<dbReference type="STRING" id="36842.SAMN02194393_00486"/>
<evidence type="ECO:0000256" key="4">
    <source>
        <dbReference type="ARBA" id="ARBA00023163"/>
    </source>
</evidence>
<keyword evidence="8" id="KW-1185">Reference proteome</keyword>
<dbReference type="PROSITE" id="PS00675">
    <property type="entry name" value="SIGMA54_INTERACT_1"/>
    <property type="match status" value="1"/>
</dbReference>
<keyword evidence="1" id="KW-0547">Nucleotide-binding</keyword>
<dbReference type="AlphaFoldDB" id="A0A1T5IKI3"/>
<dbReference type="PANTHER" id="PTHR32071">
    <property type="entry name" value="TRANSCRIPTIONAL REGULATORY PROTEIN"/>
    <property type="match status" value="1"/>
</dbReference>
<evidence type="ECO:0000256" key="2">
    <source>
        <dbReference type="ARBA" id="ARBA00022840"/>
    </source>
</evidence>
<dbReference type="Gene3D" id="3.40.50.300">
    <property type="entry name" value="P-loop containing nucleotide triphosphate hydrolases"/>
    <property type="match status" value="1"/>
</dbReference>
<sequence>MDFKSIESISLYKQLLEGVSDAVIIYKKSGSILWCNRYASQILSKSGNDILGEDIKIYIPCISNENENNGIITLEKKGSLPKSFEVKREILKDGVHELNVVYLRNIAFFKPLEIKNKNKKPNNYEDNIIPYQNAKYRFEDIIGENKQLNDVKVLAQRAALSSSPILIYGDTGTGKELFAQSIHNASKRGKNRFVGINCAAVPDTLLEAIFFGTIKGAYTGAVDRPGLFELASDGTIFLDEINSMPLYLQAKLLRVIQEGNVRRLGGSDNITVNTRIISAINIEPFEAIRKKYLLNDLFYRIGVVCIRIPPLIERKDDLSILTNYFIKKICSKLGKKRKRISPAVLELFNKYSWPGNVRQLEYIIESSLTFIKDSEPEILLEHLPEYFRSTSIKTSQKKDLNAKSKVISLQEEINKIEKNKVIIALEEASGNISRAARQLNMSRQSLYYRMVKYGIMVSRYRSF</sequence>
<dbReference type="GO" id="GO:0006355">
    <property type="term" value="P:regulation of DNA-templated transcription"/>
    <property type="evidence" value="ECO:0007669"/>
    <property type="project" value="InterPro"/>
</dbReference>
<dbReference type="Proteomes" id="UP000190285">
    <property type="component" value="Unassembled WGS sequence"/>
</dbReference>
<dbReference type="SMART" id="SM00382">
    <property type="entry name" value="AAA"/>
    <property type="match status" value="1"/>
</dbReference>
<dbReference type="GO" id="GO:0043565">
    <property type="term" value="F:sequence-specific DNA binding"/>
    <property type="evidence" value="ECO:0007669"/>
    <property type="project" value="InterPro"/>
</dbReference>
<name>A0A1T5IKI3_9FIRM</name>
<evidence type="ECO:0000256" key="3">
    <source>
        <dbReference type="ARBA" id="ARBA00023015"/>
    </source>
</evidence>
<dbReference type="Pfam" id="PF25601">
    <property type="entry name" value="AAA_lid_14"/>
    <property type="match status" value="1"/>
</dbReference>
<keyword evidence="3" id="KW-0805">Transcription regulation</keyword>
<dbReference type="SMART" id="SM00091">
    <property type="entry name" value="PAS"/>
    <property type="match status" value="1"/>
</dbReference>
<dbReference type="PROSITE" id="PS50112">
    <property type="entry name" value="PAS"/>
    <property type="match status" value="1"/>
</dbReference>
<dbReference type="InterPro" id="IPR000014">
    <property type="entry name" value="PAS"/>
</dbReference>
<dbReference type="InterPro" id="IPR009057">
    <property type="entry name" value="Homeodomain-like_sf"/>
</dbReference>
<dbReference type="InterPro" id="IPR058031">
    <property type="entry name" value="AAA_lid_NorR"/>
</dbReference>
<dbReference type="FunFam" id="3.40.50.300:FF:000006">
    <property type="entry name" value="DNA-binding transcriptional regulator NtrC"/>
    <property type="match status" value="1"/>
</dbReference>
<gene>
    <name evidence="7" type="ORF">SAMN02194393_00486</name>
</gene>
<dbReference type="Pfam" id="PF02954">
    <property type="entry name" value="HTH_8"/>
    <property type="match status" value="1"/>
</dbReference>
<dbReference type="Pfam" id="PF00158">
    <property type="entry name" value="Sigma54_activat"/>
    <property type="match status" value="1"/>
</dbReference>
<evidence type="ECO:0000313" key="8">
    <source>
        <dbReference type="Proteomes" id="UP000190285"/>
    </source>
</evidence>
<dbReference type="Pfam" id="PF00989">
    <property type="entry name" value="PAS"/>
    <property type="match status" value="1"/>
</dbReference>